<protein>
    <submittedName>
        <fullName evidence="1">Uncharacterized protein</fullName>
    </submittedName>
</protein>
<reference evidence="1" key="1">
    <citation type="submission" date="2018-02" db="EMBL/GenBank/DDBJ databases">
        <title>Rhizophora mucronata_Transcriptome.</title>
        <authorList>
            <person name="Meera S.P."/>
            <person name="Sreeshan A."/>
            <person name="Augustine A."/>
        </authorList>
    </citation>
    <scope>NUCLEOTIDE SEQUENCE</scope>
    <source>
        <tissue evidence="1">Leaf</tissue>
    </source>
</reference>
<dbReference type="EMBL" id="GGEC01038179">
    <property type="protein sequence ID" value="MBX18663.1"/>
    <property type="molecule type" value="Transcribed_RNA"/>
</dbReference>
<evidence type="ECO:0000313" key="1">
    <source>
        <dbReference type="EMBL" id="MBX18663.1"/>
    </source>
</evidence>
<dbReference type="AlphaFoldDB" id="A0A2P2LL27"/>
<organism evidence="1">
    <name type="scientific">Rhizophora mucronata</name>
    <name type="common">Asiatic mangrove</name>
    <dbReference type="NCBI Taxonomy" id="61149"/>
    <lineage>
        <taxon>Eukaryota</taxon>
        <taxon>Viridiplantae</taxon>
        <taxon>Streptophyta</taxon>
        <taxon>Embryophyta</taxon>
        <taxon>Tracheophyta</taxon>
        <taxon>Spermatophyta</taxon>
        <taxon>Magnoliopsida</taxon>
        <taxon>eudicotyledons</taxon>
        <taxon>Gunneridae</taxon>
        <taxon>Pentapetalae</taxon>
        <taxon>rosids</taxon>
        <taxon>fabids</taxon>
        <taxon>Malpighiales</taxon>
        <taxon>Rhizophoraceae</taxon>
        <taxon>Rhizophora</taxon>
    </lineage>
</organism>
<proteinExistence type="predicted"/>
<sequence length="72" mass="7997">MDYVLQGLRVRYVLICCNVCSNSAPTQFISELPTMHFVAVIDCITYESFSITRIPGPHSRTIASNGPAFKCI</sequence>
<accession>A0A2P2LL27</accession>
<name>A0A2P2LL27_RHIMU</name>